<dbReference type="InterPro" id="IPR035983">
    <property type="entry name" value="Hect_E3_ubiquitin_ligase"/>
</dbReference>
<dbReference type="InParanoid" id="K4C572"/>
<dbReference type="STRING" id="4081.K4C572"/>
<evidence type="ECO:0000256" key="1">
    <source>
        <dbReference type="ARBA" id="ARBA00022679"/>
    </source>
</evidence>
<proteinExistence type="predicted"/>
<reference evidence="2" key="1">
    <citation type="journal article" date="2012" name="Nature">
        <title>The tomato genome sequence provides insights into fleshy fruit evolution.</title>
        <authorList>
            <consortium name="Tomato Genome Consortium"/>
        </authorList>
    </citation>
    <scope>NUCLEOTIDE SEQUENCE [LARGE SCALE GENOMIC DNA]</scope>
    <source>
        <strain evidence="2">cv. Heinz 1706</strain>
    </source>
</reference>
<dbReference type="Gene3D" id="3.90.1750.10">
    <property type="entry name" value="Hect, E3 ligase catalytic domains"/>
    <property type="match status" value="1"/>
</dbReference>
<dbReference type="AlphaFoldDB" id="K4C572"/>
<dbReference type="PANTHER" id="PTHR11254:SF424">
    <property type="entry name" value="E3 UBIQUITIN-PROTEIN LIGASE UPL5"/>
    <property type="match status" value="1"/>
</dbReference>
<accession>K4C572</accession>
<keyword evidence="1" id="KW-0808">Transferase</keyword>
<dbReference type="PANTHER" id="PTHR11254">
    <property type="entry name" value="HECT DOMAIN UBIQUITIN-PROTEIN LIGASE"/>
    <property type="match status" value="1"/>
</dbReference>
<evidence type="ECO:0000313" key="2">
    <source>
        <dbReference type="EnsemblPlants" id="Solyc06g043210.1.1"/>
    </source>
</evidence>
<dbReference type="SUPFAM" id="SSF56204">
    <property type="entry name" value="Hect, E3 ligase catalytic domain"/>
    <property type="match status" value="1"/>
</dbReference>
<dbReference type="GO" id="GO:0004842">
    <property type="term" value="F:ubiquitin-protein transferase activity"/>
    <property type="evidence" value="ECO:0007669"/>
    <property type="project" value="InterPro"/>
</dbReference>
<organism evidence="2">
    <name type="scientific">Solanum lycopersicum</name>
    <name type="common">Tomato</name>
    <name type="synonym">Lycopersicon esculentum</name>
    <dbReference type="NCBI Taxonomy" id="4081"/>
    <lineage>
        <taxon>Eukaryota</taxon>
        <taxon>Viridiplantae</taxon>
        <taxon>Streptophyta</taxon>
        <taxon>Embryophyta</taxon>
        <taxon>Tracheophyta</taxon>
        <taxon>Spermatophyta</taxon>
        <taxon>Magnoliopsida</taxon>
        <taxon>eudicotyledons</taxon>
        <taxon>Gunneridae</taxon>
        <taxon>Pentapetalae</taxon>
        <taxon>asterids</taxon>
        <taxon>lamiids</taxon>
        <taxon>Solanales</taxon>
        <taxon>Solanaceae</taxon>
        <taxon>Solanoideae</taxon>
        <taxon>Solaneae</taxon>
        <taxon>Solanum</taxon>
        <taxon>Solanum subgen. Lycopersicon</taxon>
    </lineage>
</organism>
<dbReference type="Gramene" id="Solyc06g043210.1.1">
    <property type="protein sequence ID" value="Solyc06g043210.1.1"/>
    <property type="gene ID" value="Solyc06g043210.1"/>
</dbReference>
<protein>
    <submittedName>
        <fullName evidence="2">Uncharacterized protein</fullName>
    </submittedName>
</protein>
<evidence type="ECO:0000313" key="3">
    <source>
        <dbReference type="Proteomes" id="UP000004994"/>
    </source>
</evidence>
<dbReference type="Proteomes" id="UP000004994">
    <property type="component" value="Chromosome 6"/>
</dbReference>
<dbReference type="HOGENOM" id="CLU_2780747_0_0_1"/>
<dbReference type="EnsemblPlants" id="Solyc06g043210.1.1">
    <property type="protein sequence ID" value="Solyc06g043210.1.1"/>
    <property type="gene ID" value="Solyc06g043210.1"/>
</dbReference>
<keyword evidence="3" id="KW-1185">Reference proteome</keyword>
<dbReference type="PaxDb" id="4081-Solyc06g043210.1.1"/>
<reference evidence="2" key="2">
    <citation type="submission" date="2015-06" db="UniProtKB">
        <authorList>
            <consortium name="EnsemblPlants"/>
        </authorList>
    </citation>
    <scope>IDENTIFICATION</scope>
    <source>
        <strain evidence="2">cv. Heinz 1706</strain>
    </source>
</reference>
<name>K4C572_SOLLC</name>
<dbReference type="PhylomeDB" id="K4C572"/>
<dbReference type="InterPro" id="IPR050409">
    <property type="entry name" value="E3_ubiq-protein_ligase"/>
</dbReference>
<sequence length="69" mass="7698">MPGSLLVEFKEEHATGTGVLTAWFLLVSQEIFNPNNVLLVASTSSDISVEDWKTHTDYHGYEQSDLQIS</sequence>